<evidence type="ECO:0000313" key="1">
    <source>
        <dbReference type="EMBL" id="MEQ2213823.1"/>
    </source>
</evidence>
<comment type="caution">
    <text evidence="1">The sequence shown here is derived from an EMBL/GenBank/DDBJ whole genome shotgun (WGS) entry which is preliminary data.</text>
</comment>
<keyword evidence="2" id="KW-1185">Reference proteome</keyword>
<name>A0ABV0S230_9TELE</name>
<reference evidence="1 2" key="1">
    <citation type="submission" date="2021-06" db="EMBL/GenBank/DDBJ databases">
        <authorList>
            <person name="Palmer J.M."/>
        </authorList>
    </citation>
    <scope>NUCLEOTIDE SEQUENCE [LARGE SCALE GENOMIC DNA]</scope>
    <source>
        <strain evidence="1 2">XC_2019</strain>
        <tissue evidence="1">Muscle</tissue>
    </source>
</reference>
<accession>A0ABV0S230</accession>
<dbReference type="Proteomes" id="UP001434883">
    <property type="component" value="Unassembled WGS sequence"/>
</dbReference>
<organism evidence="1 2">
    <name type="scientific">Xenoophorus captivus</name>
    <dbReference type="NCBI Taxonomy" id="1517983"/>
    <lineage>
        <taxon>Eukaryota</taxon>
        <taxon>Metazoa</taxon>
        <taxon>Chordata</taxon>
        <taxon>Craniata</taxon>
        <taxon>Vertebrata</taxon>
        <taxon>Euteleostomi</taxon>
        <taxon>Actinopterygii</taxon>
        <taxon>Neopterygii</taxon>
        <taxon>Teleostei</taxon>
        <taxon>Neoteleostei</taxon>
        <taxon>Acanthomorphata</taxon>
        <taxon>Ovalentaria</taxon>
        <taxon>Atherinomorphae</taxon>
        <taxon>Cyprinodontiformes</taxon>
        <taxon>Goodeidae</taxon>
        <taxon>Xenoophorus</taxon>
    </lineage>
</organism>
<sequence length="116" mass="13285">MRSSSGSISHLIDVRPDSRWFRSPLPWPETGSAPVLLRRLSCQDRNPDRQWIPASGARIQQEERIQSAPPHFQPTRHGNKDVLLVDEVKEECCYIMVQLVVKPENVTVIVIRYGIV</sequence>
<proteinExistence type="predicted"/>
<dbReference type="EMBL" id="JAHRIN010063545">
    <property type="protein sequence ID" value="MEQ2213823.1"/>
    <property type="molecule type" value="Genomic_DNA"/>
</dbReference>
<evidence type="ECO:0000313" key="2">
    <source>
        <dbReference type="Proteomes" id="UP001434883"/>
    </source>
</evidence>
<gene>
    <name evidence="1" type="ORF">XENOCAPTIV_021580</name>
</gene>
<protein>
    <submittedName>
        <fullName evidence="1">Uncharacterized protein</fullName>
    </submittedName>
</protein>